<keyword evidence="2" id="KW-1185">Reference proteome</keyword>
<protein>
    <submittedName>
        <fullName evidence="1">Uncharacterized protein</fullName>
    </submittedName>
</protein>
<gene>
    <name evidence="1" type="ORF">AQPE_0277</name>
</gene>
<reference evidence="1" key="1">
    <citation type="journal article" date="2020" name="Int. J. Syst. Evol. Microbiol.">
        <title>Aquipluma nitroreducens gen. nov. sp. nov., a novel facultatively anaerobic bacterium isolated from a freshwater lake.</title>
        <authorList>
            <person name="Watanabe M."/>
            <person name="Kojima H."/>
            <person name="Fukui M."/>
        </authorList>
    </citation>
    <scope>NUCLEOTIDE SEQUENCE</scope>
    <source>
        <strain evidence="1">MeG22</strain>
    </source>
</reference>
<dbReference type="KEGG" id="anf:AQPE_0277"/>
<proteinExistence type="predicted"/>
<dbReference type="AlphaFoldDB" id="A0A5K7S3U0"/>
<dbReference type="Proteomes" id="UP001193389">
    <property type="component" value="Chromosome"/>
</dbReference>
<sequence length="72" mass="8232">MKEFEVKTRFVFNGIFKVKALNGQQAEEFVQTHCGLVMGGDIHSSLPGEDIDWDFPVHPEKQIRSIKEISNK</sequence>
<evidence type="ECO:0000313" key="2">
    <source>
        <dbReference type="Proteomes" id="UP001193389"/>
    </source>
</evidence>
<dbReference type="RefSeq" id="WP_318349239.1">
    <property type="nucleotide sequence ID" value="NZ_AP018694.1"/>
</dbReference>
<organism evidence="1 2">
    <name type="scientific">Aquipluma nitroreducens</name>
    <dbReference type="NCBI Taxonomy" id="2010828"/>
    <lineage>
        <taxon>Bacteria</taxon>
        <taxon>Pseudomonadati</taxon>
        <taxon>Bacteroidota</taxon>
        <taxon>Bacteroidia</taxon>
        <taxon>Marinilabiliales</taxon>
        <taxon>Prolixibacteraceae</taxon>
        <taxon>Aquipluma</taxon>
    </lineage>
</organism>
<dbReference type="EMBL" id="AP018694">
    <property type="protein sequence ID" value="BBE16140.1"/>
    <property type="molecule type" value="Genomic_DNA"/>
</dbReference>
<evidence type="ECO:0000313" key="1">
    <source>
        <dbReference type="EMBL" id="BBE16140.1"/>
    </source>
</evidence>
<accession>A0A5K7S3U0</accession>
<name>A0A5K7S3U0_9BACT</name>